<name>A0A9N9B6B4_FUNMO</name>
<gene>
    <name evidence="1" type="ORF">FMOSSE_LOCUS6563</name>
</gene>
<dbReference type="Gene3D" id="3.80.10.10">
    <property type="entry name" value="Ribonuclease Inhibitor"/>
    <property type="match status" value="1"/>
</dbReference>
<protein>
    <submittedName>
        <fullName evidence="1">239_t:CDS:1</fullName>
    </submittedName>
</protein>
<sequence>MSKKSVKKVLSFLISRIPFFKERTKSRKIQPEDHRVPDNLASYMISEILQEIFTHLADTFVFNGTYDLHAYSNLYSCVLVNRHWCRNAMIILWRQPFHPCLNTGYIIVNTLLTFLDEEERNFLLSQGITHLPPSLTSKTYLFDYPIYFRHLHQQKLYFSVESWSQKNLQNKPNNATNLLMNSLLKLIYKKSGQLVRLKLYNLVGLIKDNMDYKNHQDSTVDSSYIYKFISQVKQLTINGTYENSNMFLLPLFSHLCTNVQHLCIEHFSIAKNIDCVIKSQTNLVSLEISNLSGHSTSIIQSILSQSKSLRNIKFYKVNFSECCQWTSIAFCKKLEMLEIYDCLNLNSFMILPLITTKFPLLKRICILGNNDLECWIKNYMSRN</sequence>
<reference evidence="1" key="1">
    <citation type="submission" date="2021-06" db="EMBL/GenBank/DDBJ databases">
        <authorList>
            <person name="Kallberg Y."/>
            <person name="Tangrot J."/>
            <person name="Rosling A."/>
        </authorList>
    </citation>
    <scope>NUCLEOTIDE SEQUENCE</scope>
    <source>
        <strain evidence="1">87-6 pot B 2015</strain>
    </source>
</reference>
<evidence type="ECO:0000313" key="2">
    <source>
        <dbReference type="Proteomes" id="UP000789375"/>
    </source>
</evidence>
<keyword evidence="2" id="KW-1185">Reference proteome</keyword>
<dbReference type="InterPro" id="IPR032675">
    <property type="entry name" value="LRR_dom_sf"/>
</dbReference>
<proteinExistence type="predicted"/>
<dbReference type="Proteomes" id="UP000789375">
    <property type="component" value="Unassembled WGS sequence"/>
</dbReference>
<evidence type="ECO:0000313" key="1">
    <source>
        <dbReference type="EMBL" id="CAG8552954.1"/>
    </source>
</evidence>
<organism evidence="1 2">
    <name type="scientific">Funneliformis mosseae</name>
    <name type="common">Endomycorrhizal fungus</name>
    <name type="synonym">Glomus mosseae</name>
    <dbReference type="NCBI Taxonomy" id="27381"/>
    <lineage>
        <taxon>Eukaryota</taxon>
        <taxon>Fungi</taxon>
        <taxon>Fungi incertae sedis</taxon>
        <taxon>Mucoromycota</taxon>
        <taxon>Glomeromycotina</taxon>
        <taxon>Glomeromycetes</taxon>
        <taxon>Glomerales</taxon>
        <taxon>Glomeraceae</taxon>
        <taxon>Funneliformis</taxon>
    </lineage>
</organism>
<accession>A0A9N9B6B4</accession>
<dbReference type="SUPFAM" id="SSF52047">
    <property type="entry name" value="RNI-like"/>
    <property type="match status" value="1"/>
</dbReference>
<comment type="caution">
    <text evidence="1">The sequence shown here is derived from an EMBL/GenBank/DDBJ whole genome shotgun (WGS) entry which is preliminary data.</text>
</comment>
<dbReference type="EMBL" id="CAJVPP010001396">
    <property type="protein sequence ID" value="CAG8552954.1"/>
    <property type="molecule type" value="Genomic_DNA"/>
</dbReference>
<dbReference type="AlphaFoldDB" id="A0A9N9B6B4"/>